<organism evidence="2 3">
    <name type="scientific">Fonsecaea pedrosoi CBS 271.37</name>
    <dbReference type="NCBI Taxonomy" id="1442368"/>
    <lineage>
        <taxon>Eukaryota</taxon>
        <taxon>Fungi</taxon>
        <taxon>Dikarya</taxon>
        <taxon>Ascomycota</taxon>
        <taxon>Pezizomycotina</taxon>
        <taxon>Eurotiomycetes</taxon>
        <taxon>Chaetothyriomycetidae</taxon>
        <taxon>Chaetothyriales</taxon>
        <taxon>Herpotrichiellaceae</taxon>
        <taxon>Fonsecaea</taxon>
    </lineage>
</organism>
<dbReference type="VEuPathDB" id="FungiDB:Z517_12380"/>
<feature type="region of interest" description="Disordered" evidence="1">
    <location>
        <begin position="68"/>
        <end position="102"/>
    </location>
</feature>
<gene>
    <name evidence="2" type="ORF">Z517_12380</name>
</gene>
<evidence type="ECO:0000256" key="1">
    <source>
        <dbReference type="SAM" id="MobiDB-lite"/>
    </source>
</evidence>
<dbReference type="Proteomes" id="UP000053029">
    <property type="component" value="Unassembled WGS sequence"/>
</dbReference>
<protein>
    <submittedName>
        <fullName evidence="2">Uncharacterized protein</fullName>
    </submittedName>
</protein>
<reference evidence="2 3" key="1">
    <citation type="submission" date="2015-01" db="EMBL/GenBank/DDBJ databases">
        <title>The Genome Sequence of Fonsecaea pedrosoi CBS 271.37.</title>
        <authorList>
            <consortium name="The Broad Institute Genomics Platform"/>
            <person name="Cuomo C."/>
            <person name="de Hoog S."/>
            <person name="Gorbushina A."/>
            <person name="Stielow B."/>
            <person name="Teixiera M."/>
            <person name="Abouelleil A."/>
            <person name="Chapman S.B."/>
            <person name="Priest M."/>
            <person name="Young S.K."/>
            <person name="Wortman J."/>
            <person name="Nusbaum C."/>
            <person name="Birren B."/>
        </authorList>
    </citation>
    <scope>NUCLEOTIDE SEQUENCE [LARGE SCALE GENOMIC DNA]</scope>
    <source>
        <strain evidence="2 3">CBS 271.37</strain>
    </source>
</reference>
<evidence type="ECO:0000313" key="2">
    <source>
        <dbReference type="EMBL" id="KIW74440.1"/>
    </source>
</evidence>
<sequence length="316" mass="34975">MSTIQPRCGCKSIPGTPVQLVASGLTSPKTSPNKPDKEVPGLFRSLMYSRNTGTRSATAVQVIQDDDAASTASTAATTTTTDAVPPLTSETSTDSSGASSADTDMASSILGDGYMLESEDGVLTVPFRYHEDADLLCPFQILDCDQVFADIIHFKMHVFSHFRGHELPTFATCFLCDNKYVSRPEDDPALAWNTMLSHMVHDHFRQGQQLATVRTDFGLMKWMYNRRIINDQQFKRTQLLPYQTILPGAAGTSRRQVVHMAELPHAPSASPPAAVRAHLALSMGYQNEPYTMNAGRRQERRRLDATRTMVRAHSYM</sequence>
<dbReference type="EMBL" id="KN846977">
    <property type="protein sequence ID" value="KIW74440.1"/>
    <property type="molecule type" value="Genomic_DNA"/>
</dbReference>
<dbReference type="RefSeq" id="XP_013278248.1">
    <property type="nucleotide sequence ID" value="XM_013422794.1"/>
</dbReference>
<dbReference type="STRING" id="1442368.A0A0D2G6U9"/>
<dbReference type="OrthoDB" id="409136at2759"/>
<evidence type="ECO:0000313" key="3">
    <source>
        <dbReference type="Proteomes" id="UP000053029"/>
    </source>
</evidence>
<feature type="compositionally biased region" description="Low complexity" evidence="1">
    <location>
        <begin position="69"/>
        <end position="102"/>
    </location>
</feature>
<name>A0A0D2G6U9_9EURO</name>
<dbReference type="GeneID" id="25311870"/>
<accession>A0A0D2G6U9</accession>
<dbReference type="AlphaFoldDB" id="A0A0D2G6U9"/>
<feature type="region of interest" description="Disordered" evidence="1">
    <location>
        <begin position="21"/>
        <end position="40"/>
    </location>
</feature>
<dbReference type="HOGENOM" id="CLU_076395_0_0_1"/>
<feature type="compositionally biased region" description="Polar residues" evidence="1">
    <location>
        <begin position="24"/>
        <end position="33"/>
    </location>
</feature>
<keyword evidence="3" id="KW-1185">Reference proteome</keyword>
<proteinExistence type="predicted"/>